<keyword evidence="3 5" id="KW-0238">DNA-binding</keyword>
<evidence type="ECO:0000256" key="1">
    <source>
        <dbReference type="ARBA" id="ARBA00008857"/>
    </source>
</evidence>
<dbReference type="Proteomes" id="UP000034837">
    <property type="component" value="Unassembled WGS sequence"/>
</dbReference>
<dbReference type="Pfam" id="PF13495">
    <property type="entry name" value="Phage_int_SAM_4"/>
    <property type="match status" value="1"/>
</dbReference>
<dbReference type="InterPro" id="IPR002104">
    <property type="entry name" value="Integrase_catalytic"/>
</dbReference>
<dbReference type="GO" id="GO:0003677">
    <property type="term" value="F:DNA binding"/>
    <property type="evidence" value="ECO:0007669"/>
    <property type="project" value="UniProtKB-UniRule"/>
</dbReference>
<proteinExistence type="inferred from homology"/>
<name>A0A0G1CDF6_9BACT</name>
<dbReference type="SUPFAM" id="SSF56349">
    <property type="entry name" value="DNA breaking-rejoining enzymes"/>
    <property type="match status" value="1"/>
</dbReference>
<dbReference type="InterPro" id="IPR050090">
    <property type="entry name" value="Tyrosine_recombinase_XerCD"/>
</dbReference>
<dbReference type="GO" id="GO:0015074">
    <property type="term" value="P:DNA integration"/>
    <property type="evidence" value="ECO:0007669"/>
    <property type="project" value="UniProtKB-KW"/>
</dbReference>
<evidence type="ECO:0000313" key="9">
    <source>
        <dbReference type="Proteomes" id="UP000034837"/>
    </source>
</evidence>
<accession>A0A0G1CDF6</accession>
<dbReference type="InterPro" id="IPR044068">
    <property type="entry name" value="CB"/>
</dbReference>
<comment type="similarity">
    <text evidence="1">Belongs to the 'phage' integrase family.</text>
</comment>
<protein>
    <submittedName>
        <fullName evidence="8">Site-specific recombinase, phage integrase family</fullName>
    </submittedName>
</protein>
<keyword evidence="4" id="KW-0233">DNA recombination</keyword>
<evidence type="ECO:0000259" key="7">
    <source>
        <dbReference type="PROSITE" id="PS51900"/>
    </source>
</evidence>
<sequence>MKEDNTLDNLGRELRIRNYSRQTAESYIFYNKNFLVFCQKYPREVKTEDIKAYLNFLAETRSSSTVSVAYNALLFYYKQIWQRHFFINLPHPRKEKHIPVVLSKEEVKRMISSTTNPKHHCIISLLYGTGVRVSELTHIKMCDIDLDRMVLRVFQGKGKKDRLTILPGSLKEILIKQARIKTADDFLFTNGRERRILPIPVASNFVVPRLGRSRESGEKERLKVGGRLTEATIQKIVAQAAQRAEIKKTVSPHTLRHSFATHLLENGTDIRYIQELLGHAKLQTTQIYTKVANNVLAKIKSPLD</sequence>
<feature type="domain" description="Tyr recombinase" evidence="6">
    <location>
        <begin position="97"/>
        <end position="301"/>
    </location>
</feature>
<dbReference type="Gene3D" id="1.10.150.130">
    <property type="match status" value="1"/>
</dbReference>
<evidence type="ECO:0000256" key="2">
    <source>
        <dbReference type="ARBA" id="ARBA00022908"/>
    </source>
</evidence>
<dbReference type="AlphaFoldDB" id="A0A0G1CDF6"/>
<comment type="caution">
    <text evidence="8">The sequence shown here is derived from an EMBL/GenBank/DDBJ whole genome shotgun (WGS) entry which is preliminary data.</text>
</comment>
<evidence type="ECO:0000256" key="5">
    <source>
        <dbReference type="PROSITE-ProRule" id="PRU01248"/>
    </source>
</evidence>
<dbReference type="InterPro" id="IPR010998">
    <property type="entry name" value="Integrase_recombinase_N"/>
</dbReference>
<dbReference type="EMBL" id="LCDO01000006">
    <property type="protein sequence ID" value="KKS56726.1"/>
    <property type="molecule type" value="Genomic_DNA"/>
</dbReference>
<organism evidence="8 9">
    <name type="scientific">Candidatus Magasanikbacteria bacterium GW2011_GWA2_42_32</name>
    <dbReference type="NCBI Taxonomy" id="1619039"/>
    <lineage>
        <taxon>Bacteria</taxon>
        <taxon>Candidatus Magasanikiibacteriota</taxon>
    </lineage>
</organism>
<dbReference type="Pfam" id="PF00589">
    <property type="entry name" value="Phage_integrase"/>
    <property type="match status" value="1"/>
</dbReference>
<reference evidence="8 9" key="1">
    <citation type="journal article" date="2015" name="Nature">
        <title>rRNA introns, odd ribosomes, and small enigmatic genomes across a large radiation of phyla.</title>
        <authorList>
            <person name="Brown C.T."/>
            <person name="Hug L.A."/>
            <person name="Thomas B.C."/>
            <person name="Sharon I."/>
            <person name="Castelle C.J."/>
            <person name="Singh A."/>
            <person name="Wilkins M.J."/>
            <person name="Williams K.H."/>
            <person name="Banfield J.F."/>
        </authorList>
    </citation>
    <scope>NUCLEOTIDE SEQUENCE [LARGE SCALE GENOMIC DNA]</scope>
</reference>
<dbReference type="PANTHER" id="PTHR30349">
    <property type="entry name" value="PHAGE INTEGRASE-RELATED"/>
    <property type="match status" value="1"/>
</dbReference>
<dbReference type="PROSITE" id="PS51898">
    <property type="entry name" value="TYR_RECOMBINASE"/>
    <property type="match status" value="1"/>
</dbReference>
<dbReference type="InterPro" id="IPR004107">
    <property type="entry name" value="Integrase_SAM-like_N"/>
</dbReference>
<feature type="domain" description="Core-binding (CB)" evidence="7">
    <location>
        <begin position="1"/>
        <end position="81"/>
    </location>
</feature>
<dbReference type="PROSITE" id="PS51900">
    <property type="entry name" value="CB"/>
    <property type="match status" value="1"/>
</dbReference>
<dbReference type="GO" id="GO:0006310">
    <property type="term" value="P:DNA recombination"/>
    <property type="evidence" value="ECO:0007669"/>
    <property type="project" value="UniProtKB-KW"/>
</dbReference>
<evidence type="ECO:0000256" key="3">
    <source>
        <dbReference type="ARBA" id="ARBA00023125"/>
    </source>
</evidence>
<dbReference type="PANTHER" id="PTHR30349:SF64">
    <property type="entry name" value="PROPHAGE INTEGRASE INTD-RELATED"/>
    <property type="match status" value="1"/>
</dbReference>
<keyword evidence="2" id="KW-0229">DNA integration</keyword>
<dbReference type="InterPro" id="IPR011010">
    <property type="entry name" value="DNA_brk_join_enz"/>
</dbReference>
<dbReference type="Gene3D" id="1.10.443.10">
    <property type="entry name" value="Intergrase catalytic core"/>
    <property type="match status" value="1"/>
</dbReference>
<evidence type="ECO:0000259" key="6">
    <source>
        <dbReference type="PROSITE" id="PS51898"/>
    </source>
</evidence>
<evidence type="ECO:0000256" key="4">
    <source>
        <dbReference type="ARBA" id="ARBA00023172"/>
    </source>
</evidence>
<gene>
    <name evidence="8" type="ORF">UV20_C0006G0009</name>
</gene>
<dbReference type="InterPro" id="IPR013762">
    <property type="entry name" value="Integrase-like_cat_sf"/>
</dbReference>
<evidence type="ECO:0000313" key="8">
    <source>
        <dbReference type="EMBL" id="KKS56726.1"/>
    </source>
</evidence>